<dbReference type="AlphaFoldDB" id="A0ABD5NA76"/>
<keyword evidence="3" id="KW-1185">Reference proteome</keyword>
<gene>
    <name evidence="2" type="ORF">ACFOKC_00535</name>
</gene>
<comment type="caution">
    <text evidence="2">The sequence shown here is derived from an EMBL/GenBank/DDBJ whole genome shotgun (WGS) entry which is preliminary data.</text>
</comment>
<dbReference type="EMBL" id="JBHRWN010000002">
    <property type="protein sequence ID" value="MFC3476201.1"/>
    <property type="molecule type" value="Genomic_DNA"/>
</dbReference>
<feature type="region of interest" description="Disordered" evidence="1">
    <location>
        <begin position="48"/>
        <end position="67"/>
    </location>
</feature>
<reference evidence="2 3" key="1">
    <citation type="journal article" date="2019" name="Int. J. Syst. Evol. Microbiol.">
        <title>The Global Catalogue of Microorganisms (GCM) 10K type strain sequencing project: providing services to taxonomists for standard genome sequencing and annotation.</title>
        <authorList>
            <consortium name="The Broad Institute Genomics Platform"/>
            <consortium name="The Broad Institute Genome Sequencing Center for Infectious Disease"/>
            <person name="Wu L."/>
            <person name="Ma J."/>
        </authorList>
    </citation>
    <scope>NUCLEOTIDE SEQUENCE [LARGE SCALE GENOMIC DNA]</scope>
    <source>
        <strain evidence="2 3">CGMCC 1.12562</strain>
    </source>
</reference>
<dbReference type="Proteomes" id="UP001595660">
    <property type="component" value="Unassembled WGS sequence"/>
</dbReference>
<evidence type="ECO:0000313" key="3">
    <source>
        <dbReference type="Proteomes" id="UP001595660"/>
    </source>
</evidence>
<evidence type="ECO:0000313" key="2">
    <source>
        <dbReference type="EMBL" id="MFC3476201.1"/>
    </source>
</evidence>
<dbReference type="InterPro" id="IPR043828">
    <property type="entry name" value="DUF5805"/>
</dbReference>
<sequence>MGDEDRAVVKTYVPTEQKSAWREHADELDMSQSEYLRTMVQAGRRGFLADREEGGSGDATPGGEGLEDRVLRALDSEDVVSWDELVADLSGDFEDRLDEAVQSLSEDGRIRFDPRRGGYVRQS</sequence>
<organism evidence="2 3">
    <name type="scientific">Halobacterium litoreum</name>
    <dbReference type="NCBI Taxonomy" id="2039234"/>
    <lineage>
        <taxon>Archaea</taxon>
        <taxon>Methanobacteriati</taxon>
        <taxon>Methanobacteriota</taxon>
        <taxon>Stenosarchaea group</taxon>
        <taxon>Halobacteria</taxon>
        <taxon>Halobacteriales</taxon>
        <taxon>Halobacteriaceae</taxon>
        <taxon>Halobacterium</taxon>
    </lineage>
</organism>
<proteinExistence type="predicted"/>
<dbReference type="Pfam" id="PF19121">
    <property type="entry name" value="DUF5805"/>
    <property type="match status" value="1"/>
</dbReference>
<name>A0ABD5NA76_9EURY</name>
<protein>
    <submittedName>
        <fullName evidence="2">DUF5805 domain-containing protein</fullName>
    </submittedName>
</protein>
<evidence type="ECO:0000256" key="1">
    <source>
        <dbReference type="SAM" id="MobiDB-lite"/>
    </source>
</evidence>
<dbReference type="RefSeq" id="WP_232569183.1">
    <property type="nucleotide sequence ID" value="NZ_CP089466.1"/>
</dbReference>
<dbReference type="GeneID" id="69117889"/>
<accession>A0ABD5NA76</accession>